<organism evidence="3 4">
    <name type="scientific">Lactobacillus phage Bacchae</name>
    <dbReference type="NCBI Taxonomy" id="2079429"/>
    <lineage>
        <taxon>Viruses</taxon>
        <taxon>Duplodnaviria</taxon>
        <taxon>Heunggongvirae</taxon>
        <taxon>Uroviricota</taxon>
        <taxon>Caudoviricetes</taxon>
        <taxon>Herelleviridae</taxon>
        <taxon>Harbinvirus</taxon>
        <taxon>Harbinvirus bacchae</taxon>
    </lineage>
</organism>
<reference evidence="3 4" key="1">
    <citation type="submission" date="2018-01" db="EMBL/GenBank/DDBJ databases">
        <title>Lactobacillus phages that infect wine-derived L. plantarum strains.</title>
        <authorList>
            <person name="Kyrkou I."/>
            <person name="Hestbjerg Hansen L."/>
        </authorList>
    </citation>
    <scope>NUCLEOTIDE SEQUENCE [LARGE SCALE GENOMIC DNA]</scope>
</reference>
<evidence type="ECO:0000313" key="3">
    <source>
        <dbReference type="EMBL" id="AUV59938.1"/>
    </source>
</evidence>
<feature type="transmembrane region" description="Helical" evidence="2">
    <location>
        <begin position="116"/>
        <end position="134"/>
    </location>
</feature>
<dbReference type="KEGG" id="vg:54988487"/>
<evidence type="ECO:0000313" key="4">
    <source>
        <dbReference type="Proteomes" id="UP000241463"/>
    </source>
</evidence>
<dbReference type="EMBL" id="MG765277">
    <property type="protein sequence ID" value="AUV59938.1"/>
    <property type="molecule type" value="Genomic_DNA"/>
</dbReference>
<name>A0A2K9VCJ1_9CAUD</name>
<protein>
    <submittedName>
        <fullName evidence="3">Uncharacterized protein</fullName>
    </submittedName>
</protein>
<keyword evidence="1" id="KW-0175">Coiled coil</keyword>
<dbReference type="RefSeq" id="YP_009798042.1">
    <property type="nucleotide sequence ID" value="NC_047924.1"/>
</dbReference>
<keyword evidence="2" id="KW-0812">Transmembrane</keyword>
<proteinExistence type="predicted"/>
<keyword evidence="4" id="KW-1185">Reference proteome</keyword>
<keyword evidence="2" id="KW-0472">Membrane</keyword>
<accession>A0A2K9VCJ1</accession>
<evidence type="ECO:0000256" key="2">
    <source>
        <dbReference type="SAM" id="Phobius"/>
    </source>
</evidence>
<evidence type="ECO:0000256" key="1">
    <source>
        <dbReference type="SAM" id="Coils"/>
    </source>
</evidence>
<feature type="coiled-coil region" evidence="1">
    <location>
        <begin position="49"/>
        <end position="112"/>
    </location>
</feature>
<sequence>MKADGARMARGTEFEDIKSISEQLQAFSEGLTSLKDQINAITVDRKYYSQANSREIDLIKRQIDDLQKQSISLEQEVKASIEKLEAKIEKVSDKLDNQIQAQDDDIKAIRNNSSDWIKQLLVLLLSAFVGWVFSKM</sequence>
<dbReference type="Gene3D" id="1.10.287.1490">
    <property type="match status" value="1"/>
</dbReference>
<dbReference type="GeneID" id="54988487"/>
<dbReference type="Proteomes" id="UP000241463">
    <property type="component" value="Segment"/>
</dbReference>
<keyword evidence="2" id="KW-1133">Transmembrane helix</keyword>